<dbReference type="AlphaFoldDB" id="A0A4Y3VXW3"/>
<sequence>MDASPYRPTQHTGAGKQRRIHRPARSVRAGPELRRRRSHTVSERVRVPDLSTHNDFDGPSFSSIYTTTVTVTGGMAGHGRASGRARSADGVLDLDLRTPAELGGDGRGTNPEQLFAAGFAACYHGALSLVAREAALDPATISVEATVAFGRDPGDGGYLLQIDMVVHWPGSDPEIAAPLLEKAESLCPYAKMAWQGTPTTITLAL</sequence>
<evidence type="ECO:0000313" key="3">
    <source>
        <dbReference type="EMBL" id="GEC09856.1"/>
    </source>
</evidence>
<name>A0A4Y3VXW3_9ACTN</name>
<dbReference type="PANTHER" id="PTHR33797">
    <property type="entry name" value="ORGANIC HYDROPEROXIDE RESISTANCE PROTEIN-LIKE"/>
    <property type="match status" value="1"/>
</dbReference>
<organism evidence="3 4">
    <name type="scientific">Streptomyces spinoverrucosus</name>
    <dbReference type="NCBI Taxonomy" id="284043"/>
    <lineage>
        <taxon>Bacteria</taxon>
        <taxon>Bacillati</taxon>
        <taxon>Actinomycetota</taxon>
        <taxon>Actinomycetes</taxon>
        <taxon>Kitasatosporales</taxon>
        <taxon>Streptomycetaceae</taxon>
        <taxon>Streptomyces</taxon>
    </lineage>
</organism>
<evidence type="ECO:0000256" key="2">
    <source>
        <dbReference type="SAM" id="MobiDB-lite"/>
    </source>
</evidence>
<protein>
    <recommendedName>
        <fullName evidence="5">Peroxiredoxin</fullName>
    </recommendedName>
</protein>
<dbReference type="InterPro" id="IPR003718">
    <property type="entry name" value="OsmC/Ohr_fam"/>
</dbReference>
<keyword evidence="4" id="KW-1185">Reference proteome</keyword>
<dbReference type="NCBIfam" id="TIGR03561">
    <property type="entry name" value="organ_hyd_perox"/>
    <property type="match status" value="1"/>
</dbReference>
<feature type="region of interest" description="Disordered" evidence="2">
    <location>
        <begin position="1"/>
        <end position="46"/>
    </location>
</feature>
<dbReference type="EMBL" id="BJND01000083">
    <property type="protein sequence ID" value="GEC09856.1"/>
    <property type="molecule type" value="Genomic_DNA"/>
</dbReference>
<feature type="compositionally biased region" description="Basic residues" evidence="2">
    <location>
        <begin position="16"/>
        <end position="25"/>
    </location>
</feature>
<dbReference type="PANTHER" id="PTHR33797:SF2">
    <property type="entry name" value="ORGANIC HYDROPEROXIDE RESISTANCE PROTEIN-LIKE"/>
    <property type="match status" value="1"/>
</dbReference>
<dbReference type="Gene3D" id="3.30.300.20">
    <property type="match status" value="1"/>
</dbReference>
<dbReference type="InterPro" id="IPR015946">
    <property type="entry name" value="KH_dom-like_a/b"/>
</dbReference>
<evidence type="ECO:0000313" key="4">
    <source>
        <dbReference type="Proteomes" id="UP000317881"/>
    </source>
</evidence>
<dbReference type="InterPro" id="IPR036102">
    <property type="entry name" value="OsmC/Ohrsf"/>
</dbReference>
<evidence type="ECO:0000256" key="1">
    <source>
        <dbReference type="ARBA" id="ARBA00007378"/>
    </source>
</evidence>
<dbReference type="Pfam" id="PF02566">
    <property type="entry name" value="OsmC"/>
    <property type="match status" value="1"/>
</dbReference>
<dbReference type="InterPro" id="IPR019953">
    <property type="entry name" value="OHR"/>
</dbReference>
<reference evidence="3 4" key="1">
    <citation type="submission" date="2019-06" db="EMBL/GenBank/DDBJ databases">
        <title>Whole genome shotgun sequence of Streptomyces spinoverrucosus NBRC 14228.</title>
        <authorList>
            <person name="Hosoyama A."/>
            <person name="Uohara A."/>
            <person name="Ohji S."/>
            <person name="Ichikawa N."/>
        </authorList>
    </citation>
    <scope>NUCLEOTIDE SEQUENCE [LARGE SCALE GENOMIC DNA]</scope>
    <source>
        <strain evidence="3 4">NBRC 14228</strain>
    </source>
</reference>
<dbReference type="Gene3D" id="2.20.25.10">
    <property type="match status" value="1"/>
</dbReference>
<comment type="caution">
    <text evidence="3">The sequence shown here is derived from an EMBL/GenBank/DDBJ whole genome shotgun (WGS) entry which is preliminary data.</text>
</comment>
<gene>
    <name evidence="3" type="ORF">SSP24_75110</name>
</gene>
<dbReference type="GO" id="GO:0006979">
    <property type="term" value="P:response to oxidative stress"/>
    <property type="evidence" value="ECO:0007669"/>
    <property type="project" value="InterPro"/>
</dbReference>
<dbReference type="Proteomes" id="UP000317881">
    <property type="component" value="Unassembled WGS sequence"/>
</dbReference>
<comment type="similarity">
    <text evidence="1">Belongs to the OsmC/Ohr family.</text>
</comment>
<dbReference type="SUPFAM" id="SSF82784">
    <property type="entry name" value="OsmC-like"/>
    <property type="match status" value="1"/>
</dbReference>
<proteinExistence type="inferred from homology"/>
<accession>A0A4Y3VXW3</accession>
<evidence type="ECO:0008006" key="5">
    <source>
        <dbReference type="Google" id="ProtNLM"/>
    </source>
</evidence>